<name>A0ACD5AB09_9ACTN</name>
<dbReference type="EMBL" id="CP146022">
    <property type="protein sequence ID" value="WWQ64415.1"/>
    <property type="molecule type" value="Genomic_DNA"/>
</dbReference>
<evidence type="ECO:0000313" key="1">
    <source>
        <dbReference type="EMBL" id="WWQ64415.1"/>
    </source>
</evidence>
<keyword evidence="2" id="KW-1185">Reference proteome</keyword>
<dbReference type="Proteomes" id="UP001432251">
    <property type="component" value="Chromosome"/>
</dbReference>
<protein>
    <submittedName>
        <fullName evidence="1">DUF4406 domain-containing protein</fullName>
    </submittedName>
</protein>
<reference evidence="1" key="1">
    <citation type="journal article" date="2025" name="Int. J. Syst. Evol. Microbiol.">
        <title>Streptomyces citrinus sp. nov., with yellow diffusible pigment.</title>
        <authorList>
            <person name="He Y."/>
            <person name="Yang E."/>
            <person name="Xu J."/>
            <person name="Sun Y."/>
            <person name="Sun L."/>
        </authorList>
    </citation>
    <scope>NUCLEOTIDE SEQUENCE</scope>
    <source>
        <strain evidence="1">Q6</strain>
    </source>
</reference>
<sequence length="131" mass="13632">MTTPTAEKPMMILIAGPYRSGTDGDPQAMAANLASLESAAWPVFAAGHLPVIGEWIALPVLSSAGAGPTDPLADDVLYPTAHRLLARCDAVLRLPGDSAGADQDVALARRRGLPVFHDVAEIPRVAPQETA</sequence>
<accession>A0ACD5AB09</accession>
<gene>
    <name evidence="1" type="ORF">V2W30_14380</name>
</gene>
<organism evidence="1 2">
    <name type="scientific">Streptomyces citrinus</name>
    <dbReference type="NCBI Taxonomy" id="3118173"/>
    <lineage>
        <taxon>Bacteria</taxon>
        <taxon>Bacillati</taxon>
        <taxon>Actinomycetota</taxon>
        <taxon>Actinomycetes</taxon>
        <taxon>Kitasatosporales</taxon>
        <taxon>Streptomycetaceae</taxon>
        <taxon>Streptomyces</taxon>
    </lineage>
</organism>
<evidence type="ECO:0000313" key="2">
    <source>
        <dbReference type="Proteomes" id="UP001432251"/>
    </source>
</evidence>
<proteinExistence type="predicted"/>